<name>X6MSW3_RETFI</name>
<dbReference type="Proteomes" id="UP000023152">
    <property type="component" value="Unassembled WGS sequence"/>
</dbReference>
<keyword evidence="3" id="KW-1185">Reference proteome</keyword>
<dbReference type="AlphaFoldDB" id="X6MSW3"/>
<comment type="caution">
    <text evidence="2">The sequence shown here is derived from an EMBL/GenBank/DDBJ whole genome shotgun (WGS) entry which is preliminary data.</text>
</comment>
<evidence type="ECO:0000259" key="1">
    <source>
        <dbReference type="Pfam" id="PF10354"/>
    </source>
</evidence>
<dbReference type="GO" id="GO:0070042">
    <property type="term" value="F:rRNA (uridine-N3-)-methyltransferase activity"/>
    <property type="evidence" value="ECO:0007669"/>
    <property type="project" value="InterPro"/>
</dbReference>
<dbReference type="EMBL" id="ASPP01017677">
    <property type="protein sequence ID" value="ETO16899.1"/>
    <property type="molecule type" value="Genomic_DNA"/>
</dbReference>
<protein>
    <recommendedName>
        <fullName evidence="1">25S rRNA (uridine-N(3))-methyltransferase BMT5-like domain-containing protein</fullName>
    </recommendedName>
</protein>
<accession>X6MSW3</accession>
<dbReference type="OrthoDB" id="273345at2759"/>
<proteinExistence type="predicted"/>
<gene>
    <name evidence="2" type="ORF">RFI_20438</name>
</gene>
<evidence type="ECO:0000313" key="2">
    <source>
        <dbReference type="EMBL" id="ETO16899.1"/>
    </source>
</evidence>
<dbReference type="Pfam" id="PF10354">
    <property type="entry name" value="BMT5-like"/>
    <property type="match status" value="1"/>
</dbReference>
<sequence>MIKQMNVKTKDHINEHELKEIVCTILTRPVGVTSFDEIIKLFWKYFANICICVPLYMYKNLMIFSLYSATVDEYQNLLKIKCAHFSKQSWDEFVSNYAHQSLHCTLALAPHCQNKQSHDQPCNLLCYPFIELTTEQINYFKHLYLQDKDDSSYPTRILVVYELIQRYINDSISQILHDIQLCGNNDLSQSIIIYEIDATNLELTFPVSTQHNLLEEEHKDHAKKEYLEFFDLIIFNFPHLQKKRVEHDNGDHRLKTANQQLIVKFLQSCWKLLKPKQDRIMISLHVSEFK</sequence>
<feature type="domain" description="25S rRNA (uridine-N(3))-methyltransferase BMT5-like" evidence="1">
    <location>
        <begin position="189"/>
        <end position="287"/>
    </location>
</feature>
<organism evidence="2 3">
    <name type="scientific">Reticulomyxa filosa</name>
    <dbReference type="NCBI Taxonomy" id="46433"/>
    <lineage>
        <taxon>Eukaryota</taxon>
        <taxon>Sar</taxon>
        <taxon>Rhizaria</taxon>
        <taxon>Retaria</taxon>
        <taxon>Foraminifera</taxon>
        <taxon>Monothalamids</taxon>
        <taxon>Reticulomyxidae</taxon>
        <taxon>Reticulomyxa</taxon>
    </lineage>
</organism>
<reference evidence="2 3" key="1">
    <citation type="journal article" date="2013" name="Curr. Biol.">
        <title>The Genome of the Foraminiferan Reticulomyxa filosa.</title>
        <authorList>
            <person name="Glockner G."/>
            <person name="Hulsmann N."/>
            <person name="Schleicher M."/>
            <person name="Noegel A.A."/>
            <person name="Eichinger L."/>
            <person name="Gallinger C."/>
            <person name="Pawlowski J."/>
            <person name="Sierra R."/>
            <person name="Euteneuer U."/>
            <person name="Pillet L."/>
            <person name="Moustafa A."/>
            <person name="Platzer M."/>
            <person name="Groth M."/>
            <person name="Szafranski K."/>
            <person name="Schliwa M."/>
        </authorList>
    </citation>
    <scope>NUCLEOTIDE SEQUENCE [LARGE SCALE GENOMIC DNA]</scope>
</reference>
<evidence type="ECO:0000313" key="3">
    <source>
        <dbReference type="Proteomes" id="UP000023152"/>
    </source>
</evidence>
<dbReference type="GO" id="GO:0070475">
    <property type="term" value="P:rRNA base methylation"/>
    <property type="evidence" value="ECO:0007669"/>
    <property type="project" value="InterPro"/>
</dbReference>
<dbReference type="InterPro" id="IPR019446">
    <property type="entry name" value="BMT5-like"/>
</dbReference>